<keyword evidence="2" id="KW-1185">Reference proteome</keyword>
<accession>A0ABX7BS84</accession>
<dbReference type="PRINTS" id="PR00313">
    <property type="entry name" value="CABNDNGRPT"/>
</dbReference>
<name>A0ABX7BS84_9CAUL</name>
<dbReference type="Gene3D" id="2.150.10.10">
    <property type="entry name" value="Serralysin-like metalloprotease, C-terminal"/>
    <property type="match status" value="1"/>
</dbReference>
<dbReference type="Pfam" id="PF00353">
    <property type="entry name" value="HemolysinCabind"/>
    <property type="match status" value="2"/>
</dbReference>
<dbReference type="Proteomes" id="UP000595448">
    <property type="component" value="Chromosome"/>
</dbReference>
<dbReference type="EMBL" id="CP067977">
    <property type="protein sequence ID" value="QQQ20117.1"/>
    <property type="molecule type" value="Genomic_DNA"/>
</dbReference>
<gene>
    <name evidence="1" type="ORF">JIP62_11860</name>
</gene>
<reference evidence="1 2" key="1">
    <citation type="submission" date="2021-01" db="EMBL/GenBank/DDBJ databases">
        <title>Brevundimonas vitis sp. nov., an bacterium isolated from grape (Vitis vinifera).</title>
        <authorList>
            <person name="Jiang L."/>
            <person name="Lee J."/>
        </authorList>
    </citation>
    <scope>NUCLEOTIDE SEQUENCE [LARGE SCALE GENOMIC DNA]</scope>
    <source>
        <strain evidence="1 2">GRTSA-9</strain>
    </source>
</reference>
<sequence length="366" mass="36749">MDGGAGNDSFYVDSGDDLTTEASGGGTDTVYADIRVANSGVYLQANIENLVLIGTTAFGVGNDLNNTVTGNASANTLRGGAGNDIINGGAGNDVLYGDAGNDTFVFNARTGGDVIVDFSLANDRIDLSAFAQFTSFAALQTTFSQVGADGAINLSNGDFIVLNGVTMANLTAANFILPSQAAAAAPALPEGKADEGPLVLPGVSDDGFMLDLGKADPASGPQVLPGPASAVAGKVSLDGPLVLPGIVDDSADGKANWDEAQVLPGPVANASKFDVDAPQVLPGVVDDGFLLSGDIVSGAGKADFDFGPLVLPGVRDGGFDLAAALGGGATNGTESLFNDQLDLQGVMDLGRDSATTHLRDLHDPWA</sequence>
<organism evidence="1 2">
    <name type="scientific">Brevundimonas vitisensis</name>
    <dbReference type="NCBI Taxonomy" id="2800818"/>
    <lineage>
        <taxon>Bacteria</taxon>
        <taxon>Pseudomonadati</taxon>
        <taxon>Pseudomonadota</taxon>
        <taxon>Alphaproteobacteria</taxon>
        <taxon>Caulobacterales</taxon>
        <taxon>Caulobacteraceae</taxon>
        <taxon>Brevundimonas</taxon>
    </lineage>
</organism>
<protein>
    <recommendedName>
        <fullName evidence="3">Calcium-binding protein</fullName>
    </recommendedName>
</protein>
<evidence type="ECO:0000313" key="2">
    <source>
        <dbReference type="Proteomes" id="UP000595448"/>
    </source>
</evidence>
<dbReference type="InterPro" id="IPR011049">
    <property type="entry name" value="Serralysin-like_metalloprot_C"/>
</dbReference>
<dbReference type="SUPFAM" id="SSF51120">
    <property type="entry name" value="beta-Roll"/>
    <property type="match status" value="1"/>
</dbReference>
<proteinExistence type="predicted"/>
<evidence type="ECO:0008006" key="3">
    <source>
        <dbReference type="Google" id="ProtNLM"/>
    </source>
</evidence>
<dbReference type="InterPro" id="IPR001343">
    <property type="entry name" value="Hemolysn_Ca-bd"/>
</dbReference>
<evidence type="ECO:0000313" key="1">
    <source>
        <dbReference type="EMBL" id="QQQ20117.1"/>
    </source>
</evidence>